<dbReference type="GO" id="GO:0006401">
    <property type="term" value="P:RNA catabolic process"/>
    <property type="evidence" value="ECO:0007669"/>
    <property type="project" value="TreeGrafter"/>
</dbReference>
<dbReference type="InterPro" id="IPR040456">
    <property type="entry name" value="RNase_H2_suB"/>
</dbReference>
<evidence type="ECO:0000256" key="2">
    <source>
        <dbReference type="ARBA" id="ARBA00011277"/>
    </source>
</evidence>
<evidence type="ECO:0000313" key="5">
    <source>
        <dbReference type="EMBL" id="KAK0398907.1"/>
    </source>
</evidence>
<evidence type="ECO:0000256" key="3">
    <source>
        <dbReference type="SAM" id="MobiDB-lite"/>
    </source>
</evidence>
<keyword evidence="6" id="KW-1185">Reference proteome</keyword>
<dbReference type="Gene3D" id="2.20.25.530">
    <property type="match status" value="1"/>
</dbReference>
<dbReference type="Pfam" id="PF09468">
    <property type="entry name" value="RNase_H2-Ydr279"/>
    <property type="match status" value="1"/>
</dbReference>
<gene>
    <name evidence="5" type="ORF">QR680_002810</name>
</gene>
<dbReference type="PANTHER" id="PTHR13383">
    <property type="entry name" value="RIBONUCLEASE H2 SUBUNIT B"/>
    <property type="match status" value="1"/>
</dbReference>
<sequence>MVQLRSQKSESPSEAEDIAASPKNGPPKSDSSFDRKLLIAKEGTINRALKAKLLPHPRSKASVLYYGVGSGDTLCEIVKIGEGKRSFFYGDTVVADGDVVAFVPINPLFVVLPHLIEHATGKYVPLDQMLADEMHGLLLNTVLLKALKKVTDWRDVCDTTVYRYNEDKMFVWLEKKFKTIQEHIKTNKLVSQLVLDDDDAFKRVSFQLLQEYLADSISEQAKKRFQIKELEVAPNPNKRSAEVNDMQEFATTIKEPPKKQPAKISAAQKQLKQASKVVFQFPRAYVVNKLAVSYQKQNQQGDIRLSIVSDRTFTPAMAGRLMASRIAHVGRGISEASAYGKRMDRLSNRIFGEVVRPTDIKSQKVIRVMSAEPLEQREDKSVGYFPNQPMFHYLTKMLRLHGLFFDDHVVFRQLQDELKILRGKVVRPAIGQGKRAQLRGKK</sequence>
<proteinExistence type="inferred from homology"/>
<dbReference type="CDD" id="cd09270">
    <property type="entry name" value="RNase_H2-B"/>
    <property type="match status" value="1"/>
</dbReference>
<dbReference type="GO" id="GO:0005654">
    <property type="term" value="C:nucleoplasm"/>
    <property type="evidence" value="ECO:0007669"/>
    <property type="project" value="TreeGrafter"/>
</dbReference>
<dbReference type="GO" id="GO:0032299">
    <property type="term" value="C:ribonuclease H2 complex"/>
    <property type="evidence" value="ECO:0007669"/>
    <property type="project" value="InterPro"/>
</dbReference>
<dbReference type="Proteomes" id="UP001175271">
    <property type="component" value="Unassembled WGS sequence"/>
</dbReference>
<evidence type="ECO:0000259" key="4">
    <source>
        <dbReference type="Pfam" id="PF09468"/>
    </source>
</evidence>
<reference evidence="5" key="1">
    <citation type="submission" date="2023-06" db="EMBL/GenBank/DDBJ databases">
        <title>Genomic analysis of the entomopathogenic nematode Steinernema hermaphroditum.</title>
        <authorList>
            <person name="Schwarz E.M."/>
            <person name="Heppert J.K."/>
            <person name="Baniya A."/>
            <person name="Schwartz H.T."/>
            <person name="Tan C.-H."/>
            <person name="Antoshechkin I."/>
            <person name="Sternberg P.W."/>
            <person name="Goodrich-Blair H."/>
            <person name="Dillman A.R."/>
        </authorList>
    </citation>
    <scope>NUCLEOTIDE SEQUENCE</scope>
    <source>
        <strain evidence="5">PS9179</strain>
        <tissue evidence="5">Whole animal</tissue>
    </source>
</reference>
<dbReference type="Gene3D" id="1.10.20.120">
    <property type="match status" value="1"/>
</dbReference>
<feature type="domain" description="Ribonuclease H2 subunit B wHTH" evidence="4">
    <location>
        <begin position="109"/>
        <end position="190"/>
    </location>
</feature>
<dbReference type="Pfam" id="PF08293">
    <property type="entry name" value="MRP-S33"/>
    <property type="match status" value="1"/>
</dbReference>
<comment type="similarity">
    <text evidence="1">Belongs to the RNase H2 subunit B family.</text>
</comment>
<comment type="subunit">
    <text evidence="2">The RNase H2 complex is a heterotrimer composed of the catalytic subunit RNASEH2A and the non-catalytic subunits RNASEH2B and RNASEH2C.</text>
</comment>
<dbReference type="InterPro" id="IPR019024">
    <property type="entry name" value="RNase_H2_suB_wHTH"/>
</dbReference>
<dbReference type="PANTHER" id="PTHR13383:SF11">
    <property type="entry name" value="RIBONUCLEASE H2 SUBUNIT B"/>
    <property type="match status" value="1"/>
</dbReference>
<feature type="compositionally biased region" description="Polar residues" evidence="3">
    <location>
        <begin position="1"/>
        <end position="12"/>
    </location>
</feature>
<evidence type="ECO:0000313" key="6">
    <source>
        <dbReference type="Proteomes" id="UP001175271"/>
    </source>
</evidence>
<dbReference type="EMBL" id="JAUCMV010000005">
    <property type="protein sequence ID" value="KAK0398907.1"/>
    <property type="molecule type" value="Genomic_DNA"/>
</dbReference>
<evidence type="ECO:0000256" key="1">
    <source>
        <dbReference type="ARBA" id="ARBA00009823"/>
    </source>
</evidence>
<name>A0AA39H6T3_9BILA</name>
<organism evidence="5 6">
    <name type="scientific">Steinernema hermaphroditum</name>
    <dbReference type="NCBI Taxonomy" id="289476"/>
    <lineage>
        <taxon>Eukaryota</taxon>
        <taxon>Metazoa</taxon>
        <taxon>Ecdysozoa</taxon>
        <taxon>Nematoda</taxon>
        <taxon>Chromadorea</taxon>
        <taxon>Rhabditida</taxon>
        <taxon>Tylenchina</taxon>
        <taxon>Panagrolaimomorpha</taxon>
        <taxon>Strongyloidoidea</taxon>
        <taxon>Steinernematidae</taxon>
        <taxon>Steinernema</taxon>
    </lineage>
</organism>
<protein>
    <recommendedName>
        <fullName evidence="4">Ribonuclease H2 subunit B wHTH domain-containing protein</fullName>
    </recommendedName>
</protein>
<dbReference type="InterPro" id="IPR013219">
    <property type="entry name" value="Ribosomal_mS33"/>
</dbReference>
<comment type="caution">
    <text evidence="5">The sequence shown here is derived from an EMBL/GenBank/DDBJ whole genome shotgun (WGS) entry which is preliminary data.</text>
</comment>
<dbReference type="AlphaFoldDB" id="A0AA39H6T3"/>
<accession>A0AA39H6T3</accession>
<feature type="region of interest" description="Disordered" evidence="3">
    <location>
        <begin position="1"/>
        <end position="33"/>
    </location>
</feature>